<dbReference type="InterPro" id="IPR001965">
    <property type="entry name" value="Znf_PHD"/>
</dbReference>
<evidence type="ECO:0000313" key="10">
    <source>
        <dbReference type="Proteomes" id="UP001322138"/>
    </source>
</evidence>
<dbReference type="PROSITE" id="PS01359">
    <property type="entry name" value="ZF_PHD_1"/>
    <property type="match status" value="1"/>
</dbReference>
<dbReference type="PANTHER" id="PTHR46174:SF1">
    <property type="entry name" value="CXXC-TYPE ZINC FINGER PROTEIN 1"/>
    <property type="match status" value="1"/>
</dbReference>
<dbReference type="InterPro" id="IPR019786">
    <property type="entry name" value="Zinc_finger_PHD-type_CS"/>
</dbReference>
<evidence type="ECO:0000256" key="3">
    <source>
        <dbReference type="ARBA" id="ARBA00022771"/>
    </source>
</evidence>
<dbReference type="InterPro" id="IPR011011">
    <property type="entry name" value="Znf_FYVE_PHD"/>
</dbReference>
<dbReference type="RefSeq" id="XP_062737870.1">
    <property type="nucleotide sequence ID" value="XM_062874571.1"/>
</dbReference>
<evidence type="ECO:0000256" key="6">
    <source>
        <dbReference type="PROSITE-ProRule" id="PRU00146"/>
    </source>
</evidence>
<evidence type="ECO:0000256" key="2">
    <source>
        <dbReference type="ARBA" id="ARBA00022723"/>
    </source>
</evidence>
<reference evidence="9 10" key="1">
    <citation type="journal article" date="2023" name="bioRxiv">
        <title>High-quality genome assemblies of four members of thePodospora anserinaspecies complex.</title>
        <authorList>
            <person name="Ament-Velasquez S.L."/>
            <person name="Vogan A.A."/>
            <person name="Wallerman O."/>
            <person name="Hartmann F."/>
            <person name="Gautier V."/>
            <person name="Silar P."/>
            <person name="Giraud T."/>
            <person name="Johannesson H."/>
        </authorList>
    </citation>
    <scope>NUCLEOTIDE SEQUENCE [LARGE SCALE GENOMIC DNA]</scope>
    <source>
        <strain evidence="9 10">CBS 112042</strain>
    </source>
</reference>
<dbReference type="Pfam" id="PF00628">
    <property type="entry name" value="PHD"/>
    <property type="match status" value="1"/>
</dbReference>
<accession>A0ABR0FZK4</accession>
<name>A0ABR0FZK4_9PEZI</name>
<dbReference type="Proteomes" id="UP001322138">
    <property type="component" value="Unassembled WGS sequence"/>
</dbReference>
<sequence>MAFSTSFFTLDPEAATGNSNQLLPSDSQTTIKTERSNSPQTVREEEQPAADLPTLSAQANFSSSEETQTKHPPPSSEYGFDQDSIAGDSTKPTTTKPPVSRRKKGTATIIKPPKRSRPGGNTSMGPKKKAGKTTKGVGSGAPSLNGDIGSDLAGGASESDSGPYCLCRGPDNHRFMIACDRCEDWFHGDCIGMDKWTGENLVQKYICPNCSDPDRDYVTRYKKMCSYSSCKNAARVGDPERPSIFCSDDHCQMWWNDLVCTIPKAPRSKSSKPTSILDDLTREDFISLLDSPVMASYYQQAQQQTSSTLSIIPGQANLSLPPDFWTNPPPNLLTPEQEDFLSTSLAKRQELGEEMLLYKKMLELINIAIERRDTAISSPSTPYNKDVCGYDVRLDHIGTPHQFSLFLQTDSGVKIFKSGKLEDMDEEEQAKWLKGEDATSGNYKGGMCTRKKCPPHRQWRDILVKSVKYDVRELTRKAKERLDGEQRVRDAAAGRWFRKGMFEGDKVEVIGGAIGEVLGGQVDGAGEDVKMEG</sequence>
<proteinExistence type="predicted"/>
<keyword evidence="3 6" id="KW-0863">Zinc-finger</keyword>
<dbReference type="GeneID" id="87894053"/>
<evidence type="ECO:0000256" key="5">
    <source>
        <dbReference type="ARBA" id="ARBA00023242"/>
    </source>
</evidence>
<evidence type="ECO:0000313" key="9">
    <source>
        <dbReference type="EMBL" id="KAK4648895.1"/>
    </source>
</evidence>
<dbReference type="SUPFAM" id="SSF57903">
    <property type="entry name" value="FYVE/PHD zinc finger"/>
    <property type="match status" value="1"/>
</dbReference>
<feature type="compositionally biased region" description="Low complexity" evidence="7">
    <location>
        <begin position="89"/>
        <end position="98"/>
    </location>
</feature>
<feature type="domain" description="PHD-type" evidence="8">
    <location>
        <begin position="162"/>
        <end position="213"/>
    </location>
</feature>
<dbReference type="EMBL" id="JAFFGZ010000001">
    <property type="protein sequence ID" value="KAK4648895.1"/>
    <property type="molecule type" value="Genomic_DNA"/>
</dbReference>
<feature type="compositionally biased region" description="Polar residues" evidence="7">
    <location>
        <begin position="55"/>
        <end position="66"/>
    </location>
</feature>
<organism evidence="9 10">
    <name type="scientific">Podospora bellae-mahoneyi</name>
    <dbReference type="NCBI Taxonomy" id="2093777"/>
    <lineage>
        <taxon>Eukaryota</taxon>
        <taxon>Fungi</taxon>
        <taxon>Dikarya</taxon>
        <taxon>Ascomycota</taxon>
        <taxon>Pezizomycotina</taxon>
        <taxon>Sordariomycetes</taxon>
        <taxon>Sordariomycetidae</taxon>
        <taxon>Sordariales</taxon>
        <taxon>Podosporaceae</taxon>
        <taxon>Podospora</taxon>
    </lineage>
</organism>
<protein>
    <submittedName>
        <fullName evidence="9">COMPASS (Complex proteins associated with Set1p) component</fullName>
    </submittedName>
</protein>
<comment type="caution">
    <text evidence="9">The sequence shown here is derived from an EMBL/GenBank/DDBJ whole genome shotgun (WGS) entry which is preliminary data.</text>
</comment>
<dbReference type="Gene3D" id="3.30.40.10">
    <property type="entry name" value="Zinc/RING finger domain, C3HC4 (zinc finger)"/>
    <property type="match status" value="1"/>
</dbReference>
<evidence type="ECO:0000256" key="4">
    <source>
        <dbReference type="ARBA" id="ARBA00022833"/>
    </source>
</evidence>
<keyword evidence="2" id="KW-0479">Metal-binding</keyword>
<evidence type="ECO:0000259" key="8">
    <source>
        <dbReference type="PROSITE" id="PS50016"/>
    </source>
</evidence>
<gene>
    <name evidence="9" type="primary">SPP1</name>
    <name evidence="9" type="ORF">QC761_112910</name>
</gene>
<dbReference type="InterPro" id="IPR013083">
    <property type="entry name" value="Znf_RING/FYVE/PHD"/>
</dbReference>
<evidence type="ECO:0000256" key="1">
    <source>
        <dbReference type="ARBA" id="ARBA00004123"/>
    </source>
</evidence>
<evidence type="ECO:0000256" key="7">
    <source>
        <dbReference type="SAM" id="MobiDB-lite"/>
    </source>
</evidence>
<feature type="compositionally biased region" description="Polar residues" evidence="7">
    <location>
        <begin position="16"/>
        <end position="41"/>
    </location>
</feature>
<dbReference type="InterPro" id="IPR037869">
    <property type="entry name" value="Spp1/CFP1"/>
</dbReference>
<dbReference type="PANTHER" id="PTHR46174">
    <property type="entry name" value="CXXC-TYPE ZINC FINGER PROTEIN 1"/>
    <property type="match status" value="1"/>
</dbReference>
<dbReference type="SMART" id="SM00249">
    <property type="entry name" value="PHD"/>
    <property type="match status" value="1"/>
</dbReference>
<keyword evidence="10" id="KW-1185">Reference proteome</keyword>
<feature type="region of interest" description="Disordered" evidence="7">
    <location>
        <begin position="1"/>
        <end position="160"/>
    </location>
</feature>
<comment type="subcellular location">
    <subcellularLocation>
        <location evidence="1">Nucleus</location>
    </subcellularLocation>
</comment>
<dbReference type="InterPro" id="IPR019787">
    <property type="entry name" value="Znf_PHD-finger"/>
</dbReference>
<keyword evidence="5" id="KW-0539">Nucleus</keyword>
<dbReference type="PROSITE" id="PS50016">
    <property type="entry name" value="ZF_PHD_2"/>
    <property type="match status" value="1"/>
</dbReference>
<keyword evidence="4" id="KW-0862">Zinc</keyword>